<keyword evidence="3" id="KW-1133">Transmembrane helix</keyword>
<organism evidence="5 6">
    <name type="scientific">Hibiscus syriacus</name>
    <name type="common">Rose of Sharon</name>
    <dbReference type="NCBI Taxonomy" id="106335"/>
    <lineage>
        <taxon>Eukaryota</taxon>
        <taxon>Viridiplantae</taxon>
        <taxon>Streptophyta</taxon>
        <taxon>Embryophyta</taxon>
        <taxon>Tracheophyta</taxon>
        <taxon>Spermatophyta</taxon>
        <taxon>Magnoliopsida</taxon>
        <taxon>eudicotyledons</taxon>
        <taxon>Gunneridae</taxon>
        <taxon>Pentapetalae</taxon>
        <taxon>rosids</taxon>
        <taxon>malvids</taxon>
        <taxon>Malvales</taxon>
        <taxon>Malvaceae</taxon>
        <taxon>Malvoideae</taxon>
        <taxon>Hibiscus</taxon>
    </lineage>
</organism>
<dbReference type="SUPFAM" id="SSF54928">
    <property type="entry name" value="RNA-binding domain, RBD"/>
    <property type="match status" value="1"/>
</dbReference>
<keyword evidence="6" id="KW-1185">Reference proteome</keyword>
<gene>
    <name evidence="5" type="ORF">F3Y22_tig00110745pilonHSYRG00129</name>
</gene>
<feature type="transmembrane region" description="Helical" evidence="3">
    <location>
        <begin position="206"/>
        <end position="227"/>
    </location>
</feature>
<proteinExistence type="predicted"/>
<sequence length="487" mass="54239">MEEMKKIPYSSVVGSLMYSMICTRPDIAYAVGVVSRFLANPGNEHWVTAKWILRYLRGTSKRCLCFGKGKHVLEEYTDANLASDIDLRKSTSGYITTFAGGVVSCLQGDVVDEEFVNGSGNRSRKVCKSGYPGFRVPEVSGTRIFGKRSLDDTVISWRDEGDDDLPVKSMTLKELQMEVVAHALDALGLDRGSAIAIDMPMNAYSVIIYLATVLAGYVVVSIAGSFAPPEISTRLKISEAKAIFTPDLVIRGEKILPLHSRVVEAHAPMAIVIPARSSTFSIKFLDGDISWPDFLERVKKFKGDVFKEVEQPVEAFTNILFSSGTTERMFIPKETRNPKYKFSIFAFVQFDNEASLKRAIDNLNGSLIDGRRITVGTARYKEARSRSVGKNSSLFITTKPNTEDTSNSKEKDVINQSLRDDRSYKDALLSNKLKSNVSDCREMSNRGVHRGKGMKNIWEMHIPSKSSSWVKRSLTGIIKNSFELELV</sequence>
<dbReference type="Proteomes" id="UP000436088">
    <property type="component" value="Unassembled WGS sequence"/>
</dbReference>
<evidence type="ECO:0000256" key="2">
    <source>
        <dbReference type="SAM" id="MobiDB-lite"/>
    </source>
</evidence>
<accession>A0A6A2ZSW6</accession>
<evidence type="ECO:0000259" key="4">
    <source>
        <dbReference type="PROSITE" id="PS50102"/>
    </source>
</evidence>
<dbReference type="InterPro" id="IPR000504">
    <property type="entry name" value="RRM_dom"/>
</dbReference>
<evidence type="ECO:0000313" key="6">
    <source>
        <dbReference type="Proteomes" id="UP000436088"/>
    </source>
</evidence>
<dbReference type="PANTHER" id="PTHR44378">
    <property type="entry name" value="ACYL-ACTIVATING ENZYME 17, PEROXISOMAL-RELATED"/>
    <property type="match status" value="1"/>
</dbReference>
<dbReference type="InterPro" id="IPR035979">
    <property type="entry name" value="RBD_domain_sf"/>
</dbReference>
<keyword evidence="3" id="KW-0812">Transmembrane</keyword>
<protein>
    <submittedName>
        <fullName evidence="5">Calcium sensing receptor</fullName>
    </submittedName>
</protein>
<dbReference type="InterPro" id="IPR000873">
    <property type="entry name" value="AMP-dep_synth/lig_dom"/>
</dbReference>
<dbReference type="PANTHER" id="PTHR44378:SF2">
    <property type="entry name" value="ACYL-ACTIVATING ENZYME 17, PEROXISOMAL-RELATED"/>
    <property type="match status" value="1"/>
</dbReference>
<feature type="region of interest" description="Disordered" evidence="2">
    <location>
        <begin position="395"/>
        <end position="416"/>
    </location>
</feature>
<feature type="domain" description="RRM" evidence="4">
    <location>
        <begin position="320"/>
        <end position="380"/>
    </location>
</feature>
<feature type="compositionally biased region" description="Basic and acidic residues" evidence="2">
    <location>
        <begin position="406"/>
        <end position="416"/>
    </location>
</feature>
<dbReference type="CDD" id="cd00590">
    <property type="entry name" value="RRM_SF"/>
    <property type="match status" value="1"/>
</dbReference>
<feature type="compositionally biased region" description="Polar residues" evidence="2">
    <location>
        <begin position="395"/>
        <end position="405"/>
    </location>
</feature>
<name>A0A6A2ZSW6_HIBSY</name>
<dbReference type="Gene3D" id="3.40.50.12780">
    <property type="entry name" value="N-terminal domain of ligase-like"/>
    <property type="match status" value="1"/>
</dbReference>
<dbReference type="AlphaFoldDB" id="A0A6A2ZSW6"/>
<comment type="caution">
    <text evidence="5">The sequence shown here is derived from an EMBL/GenBank/DDBJ whole genome shotgun (WGS) entry which is preliminary data.</text>
</comment>
<evidence type="ECO:0000256" key="3">
    <source>
        <dbReference type="SAM" id="Phobius"/>
    </source>
</evidence>
<keyword evidence="3" id="KW-0472">Membrane</keyword>
<dbReference type="SUPFAM" id="SSF56801">
    <property type="entry name" value="Acetyl-CoA synthetase-like"/>
    <property type="match status" value="1"/>
</dbReference>
<keyword evidence="5" id="KW-0675">Receptor</keyword>
<dbReference type="Pfam" id="PF00076">
    <property type="entry name" value="RRM_1"/>
    <property type="match status" value="1"/>
</dbReference>
<dbReference type="PROSITE" id="PS50102">
    <property type="entry name" value="RRM"/>
    <property type="match status" value="1"/>
</dbReference>
<dbReference type="GO" id="GO:0003723">
    <property type="term" value="F:RNA binding"/>
    <property type="evidence" value="ECO:0007669"/>
    <property type="project" value="UniProtKB-UniRule"/>
</dbReference>
<keyword evidence="1" id="KW-0694">RNA-binding</keyword>
<dbReference type="InterPro" id="IPR042099">
    <property type="entry name" value="ANL_N_sf"/>
</dbReference>
<evidence type="ECO:0000313" key="5">
    <source>
        <dbReference type="EMBL" id="KAE8695044.1"/>
    </source>
</evidence>
<dbReference type="EMBL" id="VEPZ02001096">
    <property type="protein sequence ID" value="KAE8695044.1"/>
    <property type="molecule type" value="Genomic_DNA"/>
</dbReference>
<dbReference type="Pfam" id="PF00501">
    <property type="entry name" value="AMP-binding"/>
    <property type="match status" value="1"/>
</dbReference>
<reference evidence="5" key="1">
    <citation type="submission" date="2019-09" db="EMBL/GenBank/DDBJ databases">
        <title>Draft genome information of white flower Hibiscus syriacus.</title>
        <authorList>
            <person name="Kim Y.-M."/>
        </authorList>
    </citation>
    <scope>NUCLEOTIDE SEQUENCE [LARGE SCALE GENOMIC DNA]</scope>
    <source>
        <strain evidence="5">YM2019G1</strain>
    </source>
</reference>
<evidence type="ECO:0000256" key="1">
    <source>
        <dbReference type="PROSITE-ProRule" id="PRU00176"/>
    </source>
</evidence>